<dbReference type="PANTHER" id="PTHR32114:SF2">
    <property type="entry name" value="ABC TRANSPORTER ABCH.3"/>
    <property type="match status" value="1"/>
</dbReference>
<comment type="subunit">
    <text evidence="2">Heterodimer of SbcC and SbcD.</text>
</comment>
<feature type="coiled-coil region" evidence="4">
    <location>
        <begin position="413"/>
        <end position="472"/>
    </location>
</feature>
<evidence type="ECO:0000313" key="5">
    <source>
        <dbReference type="EMBL" id="SHE56356.1"/>
    </source>
</evidence>
<feature type="coiled-coil region" evidence="4">
    <location>
        <begin position="114"/>
        <end position="356"/>
    </location>
</feature>
<dbReference type="EMBL" id="FQUF01000008">
    <property type="protein sequence ID" value="SHE56356.1"/>
    <property type="molecule type" value="Genomic_DNA"/>
</dbReference>
<dbReference type="InterPro" id="IPR027417">
    <property type="entry name" value="P-loop_NTPase"/>
</dbReference>
<keyword evidence="5" id="KW-0269">Exonuclease</keyword>
<dbReference type="Gene3D" id="3.40.50.300">
    <property type="entry name" value="P-loop containing nucleotide triphosphate hydrolases"/>
    <property type="match status" value="2"/>
</dbReference>
<dbReference type="OrthoDB" id="9795626at2"/>
<dbReference type="STRING" id="1121025.SAMN02745249_00688"/>
<comment type="similarity">
    <text evidence="1">Belongs to the SMC family. SbcC subfamily.</text>
</comment>
<keyword evidence="6" id="KW-1185">Reference proteome</keyword>
<feature type="coiled-coil region" evidence="4">
    <location>
        <begin position="530"/>
        <end position="684"/>
    </location>
</feature>
<gene>
    <name evidence="5" type="ORF">SAMN02745249_00688</name>
</gene>
<dbReference type="Proteomes" id="UP000184128">
    <property type="component" value="Unassembled WGS sequence"/>
</dbReference>
<evidence type="ECO:0000256" key="2">
    <source>
        <dbReference type="ARBA" id="ARBA00011322"/>
    </source>
</evidence>
<sequence length="887" mass="103775">MLGLSYEQFRQIVLLPQGEFRKLLLSNSREKEDIFRNIFGTETIQNFQENLRVKARDLNKAYEEYGTRLDQSLINIEYDSEDELAEAIEKTDYEKILNLLAERIDKKNRVLTLKKQEISQFEQLERKNERWIQQLKEHQALKLKEKELSERSAEIQTFQKALIQNDQAREIKGEQDKLEELESERVKLTQQLEEKQKKLIQINEEHKHLLNEQRNSKEAESQLEVIREAIKQLEGERTLFEERDQLSEAIVKAEKEQKEVTVQIKSLEKNTETYTKDIQSLSVQLNELSTQRMHLEEKRKELVKIEEELHKNQQEKELFDKLLHLQDTLAQQLKKDQELSTQLHKSQKQYDQARQQYFGNLAGILALELVDEEACPVCGSVHHPHPAKRDEKAITKSELEAYERTKNKDQTACTQIMAEIKQTEQQINEQKALLGPFEGEYLEGLKEASNKEQKLKGSLQETQTAIRELENHISQEGQWRKYLETTQQMSQTNALNIQKEKMNQQILLEQIEKFAEDIRVIEKKLTHTSASKVERKMDEEKQTIKEIENKAVWIRENLNKKEIEQSQVTTSIEMLKEQQNQNEEKETKQKEIYEKKRQEHEMDQNYTDYLLEQGAVEAYQQQIKTYENEVSYTHQQLVKVEEELKVYGEDAPAVAELEEELEKIQALKNEAEDIREKIIRKTSRLENSHQEIQKNYESSKELLKPLAIYKELSEVANGSTNRTNRVSFERYVLSIYFSEILIAANQRFEKMTNHRFELVRREEKTKGGAADGLELNVFDRYSGLERSVRTLSGGETFKAALSLALGLSDIIQSQQGGVRVDTLFIDEGFGTLDADSLENAIETLMELQESGRLIGIISHVDELKDRIPARILVENKKEGSHARIEIK</sequence>
<evidence type="ECO:0000256" key="4">
    <source>
        <dbReference type="SAM" id="Coils"/>
    </source>
</evidence>
<dbReference type="SUPFAM" id="SSF52540">
    <property type="entry name" value="P-loop containing nucleoside triphosphate hydrolases"/>
    <property type="match status" value="1"/>
</dbReference>
<dbReference type="RefSeq" id="WP_073296448.1">
    <property type="nucleotide sequence ID" value="NZ_FQUF01000008.1"/>
</dbReference>
<keyword evidence="5" id="KW-0540">Nuclease</keyword>
<evidence type="ECO:0000256" key="1">
    <source>
        <dbReference type="ARBA" id="ARBA00006930"/>
    </source>
</evidence>
<evidence type="ECO:0000313" key="6">
    <source>
        <dbReference type="Proteomes" id="UP000184128"/>
    </source>
</evidence>
<keyword evidence="5" id="KW-0378">Hydrolase</keyword>
<name>A0A1M4UHY8_9LACT</name>
<dbReference type="GO" id="GO:0004527">
    <property type="term" value="F:exonuclease activity"/>
    <property type="evidence" value="ECO:0007669"/>
    <property type="project" value="UniProtKB-KW"/>
</dbReference>
<proteinExistence type="inferred from homology"/>
<organism evidence="5 6">
    <name type="scientific">Atopostipes suicloacalis DSM 15692</name>
    <dbReference type="NCBI Taxonomy" id="1121025"/>
    <lineage>
        <taxon>Bacteria</taxon>
        <taxon>Bacillati</taxon>
        <taxon>Bacillota</taxon>
        <taxon>Bacilli</taxon>
        <taxon>Lactobacillales</taxon>
        <taxon>Carnobacteriaceae</taxon>
        <taxon>Atopostipes</taxon>
    </lineage>
</organism>
<protein>
    <recommendedName>
        <fullName evidence="3">Nuclease SbcCD subunit C</fullName>
    </recommendedName>
</protein>
<accession>A0A1M4UHY8</accession>
<dbReference type="PANTHER" id="PTHR32114">
    <property type="entry name" value="ABC TRANSPORTER ABCH.3"/>
    <property type="match status" value="1"/>
</dbReference>
<reference evidence="6" key="1">
    <citation type="submission" date="2016-11" db="EMBL/GenBank/DDBJ databases">
        <authorList>
            <person name="Varghese N."/>
            <person name="Submissions S."/>
        </authorList>
    </citation>
    <scope>NUCLEOTIDE SEQUENCE [LARGE SCALE GENOMIC DNA]</scope>
    <source>
        <strain evidence="6">DSM 15692</strain>
    </source>
</reference>
<evidence type="ECO:0000256" key="3">
    <source>
        <dbReference type="ARBA" id="ARBA00013368"/>
    </source>
</evidence>
<dbReference type="AlphaFoldDB" id="A0A1M4UHY8"/>
<keyword evidence="4" id="KW-0175">Coiled coil</keyword>
<dbReference type="Pfam" id="PF13558">
    <property type="entry name" value="SbcC_Walker_B"/>
    <property type="match status" value="1"/>
</dbReference>